<dbReference type="InterPro" id="IPR001650">
    <property type="entry name" value="Helicase_C-like"/>
</dbReference>
<feature type="domain" description="DEAD-box RNA helicase Q" evidence="11">
    <location>
        <begin position="1"/>
        <end position="29"/>
    </location>
</feature>
<dbReference type="RefSeq" id="WP_186406907.1">
    <property type="nucleotide sequence ID" value="NZ_FLQX01000104.1"/>
</dbReference>
<dbReference type="EC" id="3.6.4.13" evidence="12"/>
<gene>
    <name evidence="12" type="primary">rhlE</name>
    <name evidence="12" type="ORF">ACCAA_290032</name>
</gene>
<evidence type="ECO:0000256" key="2">
    <source>
        <dbReference type="ARBA" id="ARBA00022801"/>
    </source>
</evidence>
<dbReference type="CDD" id="cd00268">
    <property type="entry name" value="DEADc"/>
    <property type="match status" value="1"/>
</dbReference>
<organism evidence="12 13">
    <name type="scientific">Candidatus Accumulibacter aalborgensis</name>
    <dbReference type="NCBI Taxonomy" id="1860102"/>
    <lineage>
        <taxon>Bacteria</taxon>
        <taxon>Pseudomonadati</taxon>
        <taxon>Pseudomonadota</taxon>
        <taxon>Betaproteobacteria</taxon>
        <taxon>Candidatus Accumulibacter</taxon>
    </lineage>
</organism>
<dbReference type="SMART" id="SM00490">
    <property type="entry name" value="HELICc"/>
    <property type="match status" value="1"/>
</dbReference>
<dbReference type="Gene3D" id="3.40.50.300">
    <property type="entry name" value="P-loop containing nucleotide triphosphate hydrolases"/>
    <property type="match status" value="2"/>
</dbReference>
<dbReference type="InterPro" id="IPR044742">
    <property type="entry name" value="DEAD/DEAH_RhlB"/>
</dbReference>
<dbReference type="GO" id="GO:0005829">
    <property type="term" value="C:cytosol"/>
    <property type="evidence" value="ECO:0007669"/>
    <property type="project" value="TreeGrafter"/>
</dbReference>
<evidence type="ECO:0000313" key="13">
    <source>
        <dbReference type="Proteomes" id="UP000199169"/>
    </source>
</evidence>
<proteinExistence type="inferred from homology"/>
<keyword evidence="4 7" id="KW-0067">ATP-binding</keyword>
<evidence type="ECO:0000313" key="12">
    <source>
        <dbReference type="EMBL" id="SBT06020.1"/>
    </source>
</evidence>
<feature type="region of interest" description="Disordered" evidence="8">
    <location>
        <begin position="401"/>
        <end position="477"/>
    </location>
</feature>
<dbReference type="InterPro" id="IPR050079">
    <property type="entry name" value="DEAD_box_RNA_helicase"/>
</dbReference>
<dbReference type="InterPro" id="IPR027417">
    <property type="entry name" value="P-loop_NTPase"/>
</dbReference>
<dbReference type="PROSITE" id="PS51192">
    <property type="entry name" value="HELICASE_ATP_BIND_1"/>
    <property type="match status" value="1"/>
</dbReference>
<dbReference type="InterPro" id="IPR000629">
    <property type="entry name" value="RNA-helicase_DEAD-box_CS"/>
</dbReference>
<dbReference type="PROSITE" id="PS00039">
    <property type="entry name" value="DEAD_ATP_HELICASE"/>
    <property type="match status" value="1"/>
</dbReference>
<dbReference type="GO" id="GO:0016787">
    <property type="term" value="F:hydrolase activity"/>
    <property type="evidence" value="ECO:0007669"/>
    <property type="project" value="UniProtKB-KW"/>
</dbReference>
<evidence type="ECO:0000256" key="7">
    <source>
        <dbReference type="RuleBase" id="RU000492"/>
    </source>
</evidence>
<dbReference type="InterPro" id="IPR011545">
    <property type="entry name" value="DEAD/DEAH_box_helicase_dom"/>
</dbReference>
<evidence type="ECO:0000256" key="3">
    <source>
        <dbReference type="ARBA" id="ARBA00022806"/>
    </source>
</evidence>
<feature type="region of interest" description="Disordered" evidence="8">
    <location>
        <begin position="70"/>
        <end position="95"/>
    </location>
</feature>
<evidence type="ECO:0000259" key="11">
    <source>
        <dbReference type="PROSITE" id="PS51195"/>
    </source>
</evidence>
<feature type="domain" description="Helicase C-terminal" evidence="10">
    <location>
        <begin position="259"/>
        <end position="404"/>
    </location>
</feature>
<dbReference type="GO" id="GO:0003724">
    <property type="term" value="F:RNA helicase activity"/>
    <property type="evidence" value="ECO:0007669"/>
    <property type="project" value="UniProtKB-EC"/>
</dbReference>
<dbReference type="Pfam" id="PF00271">
    <property type="entry name" value="Helicase_C"/>
    <property type="match status" value="1"/>
</dbReference>
<dbReference type="GO" id="GO:0003676">
    <property type="term" value="F:nucleic acid binding"/>
    <property type="evidence" value="ECO:0007669"/>
    <property type="project" value="InterPro"/>
</dbReference>
<dbReference type="PANTHER" id="PTHR47959">
    <property type="entry name" value="ATP-DEPENDENT RNA HELICASE RHLE-RELATED"/>
    <property type="match status" value="1"/>
</dbReference>
<name>A0A1A8XLJ6_9PROT</name>
<keyword evidence="3 7" id="KW-0347">Helicase</keyword>
<dbReference type="SMART" id="SM00487">
    <property type="entry name" value="DEXDc"/>
    <property type="match status" value="1"/>
</dbReference>
<dbReference type="AlphaFoldDB" id="A0A1A8XLJ6"/>
<dbReference type="Proteomes" id="UP000199169">
    <property type="component" value="Unassembled WGS sequence"/>
</dbReference>
<evidence type="ECO:0000256" key="6">
    <source>
        <dbReference type="PROSITE-ProRule" id="PRU00552"/>
    </source>
</evidence>
<keyword evidence="1 7" id="KW-0547">Nucleotide-binding</keyword>
<dbReference type="EMBL" id="FLQX01000104">
    <property type="protein sequence ID" value="SBT06020.1"/>
    <property type="molecule type" value="Genomic_DNA"/>
</dbReference>
<evidence type="ECO:0000256" key="1">
    <source>
        <dbReference type="ARBA" id="ARBA00022741"/>
    </source>
</evidence>
<evidence type="ECO:0000259" key="10">
    <source>
        <dbReference type="PROSITE" id="PS51194"/>
    </source>
</evidence>
<evidence type="ECO:0000259" key="9">
    <source>
        <dbReference type="PROSITE" id="PS51192"/>
    </source>
</evidence>
<dbReference type="PROSITE" id="PS51194">
    <property type="entry name" value="HELICASE_CTER"/>
    <property type="match status" value="1"/>
</dbReference>
<feature type="domain" description="Helicase ATP-binding" evidence="9">
    <location>
        <begin position="32"/>
        <end position="231"/>
    </location>
</feature>
<dbReference type="GO" id="GO:0005524">
    <property type="term" value="F:ATP binding"/>
    <property type="evidence" value="ECO:0007669"/>
    <property type="project" value="UniProtKB-KW"/>
</dbReference>
<sequence>MTFSEIGLHPAILKALTDSGYSEPTPVQQQAIPAALEGRDLLVSSQTGSGKTAAFMLPALHRFAVQERLAAAPRTTSSERATARPRGHDRQRFQPAHPRMLVLTPTRELALQVTAATEKYGRQLHQVKAVAILGGMPYPKQMELLGRNPEILVATPGRLIDHMTSGKIDFSNLQILVLDEADRMLDMGFIEDIERIVAATPAARQTMLFSATLDGTVGELAQRMTRAPLRIQVDSASARHDNIEQRMHFVDDLAHKNRLLDHLLRDTTIDQALVFTATKRDADTVSDRLNVAGLNAAALHGDMHQGARNRTLAAMRRGQVRILVATDVAARGIDVPTITHVFNYDLPKFAEDYVHRIGRTGRAGRNGLAISLVHHAEQFNVRKIERFTKQVIPVEVVVGHEPTRRSPSVKPRPTGKPAWKGGENRSHSQPAGRSESHFSKPSAAKRDGSAHAAPYREAAKSGHGAIASGSRRTYGDR</sequence>
<dbReference type="InterPro" id="IPR014014">
    <property type="entry name" value="RNA_helicase_DEAD_Q_motif"/>
</dbReference>
<dbReference type="Pfam" id="PF00270">
    <property type="entry name" value="DEAD"/>
    <property type="match status" value="1"/>
</dbReference>
<feature type="compositionally biased region" description="Basic and acidic residues" evidence="8">
    <location>
        <begin position="434"/>
        <end position="449"/>
    </location>
</feature>
<evidence type="ECO:0000256" key="5">
    <source>
        <dbReference type="ARBA" id="ARBA00038437"/>
    </source>
</evidence>
<dbReference type="PANTHER" id="PTHR47959:SF17">
    <property type="entry name" value="ATP-DEPENDENT RNA HELICASE DEAD BOX FAMILY"/>
    <property type="match status" value="1"/>
</dbReference>
<dbReference type="SUPFAM" id="SSF52540">
    <property type="entry name" value="P-loop containing nucleoside triphosphate hydrolases"/>
    <property type="match status" value="1"/>
</dbReference>
<protein>
    <submittedName>
        <fullName evidence="12">ATP-dependent RNA helicase RhlE</fullName>
        <ecNumber evidence="12">3.6.4.13</ecNumber>
    </submittedName>
</protein>
<dbReference type="CDD" id="cd18787">
    <property type="entry name" value="SF2_C_DEAD"/>
    <property type="match status" value="1"/>
</dbReference>
<feature type="short sequence motif" description="Q motif" evidence="6">
    <location>
        <begin position="1"/>
        <end position="29"/>
    </location>
</feature>
<dbReference type="PROSITE" id="PS51195">
    <property type="entry name" value="Q_MOTIF"/>
    <property type="match status" value="1"/>
</dbReference>
<evidence type="ECO:0000256" key="8">
    <source>
        <dbReference type="SAM" id="MobiDB-lite"/>
    </source>
</evidence>
<keyword evidence="2 7" id="KW-0378">Hydrolase</keyword>
<reference evidence="12 13" key="1">
    <citation type="submission" date="2016-06" db="EMBL/GenBank/DDBJ databases">
        <authorList>
            <person name="Kjaerup R.B."/>
            <person name="Dalgaard T.S."/>
            <person name="Juul-Madsen H.R."/>
        </authorList>
    </citation>
    <scope>NUCLEOTIDE SEQUENCE [LARGE SCALE GENOMIC DNA]</scope>
    <source>
        <strain evidence="12">3</strain>
    </source>
</reference>
<comment type="similarity">
    <text evidence="5 7">Belongs to the DEAD box helicase family.</text>
</comment>
<accession>A0A1A8XLJ6</accession>
<keyword evidence="13" id="KW-1185">Reference proteome</keyword>
<evidence type="ECO:0000256" key="4">
    <source>
        <dbReference type="ARBA" id="ARBA00022840"/>
    </source>
</evidence>
<dbReference type="InterPro" id="IPR014001">
    <property type="entry name" value="Helicase_ATP-bd"/>
</dbReference>
<dbReference type="STRING" id="1860102.ACCAA_290032"/>